<evidence type="ECO:0000256" key="6">
    <source>
        <dbReference type="ARBA" id="ARBA00023049"/>
    </source>
</evidence>
<dbReference type="InterPro" id="IPR050928">
    <property type="entry name" value="ATP-dep_Zn_Metalloprotease"/>
</dbReference>
<gene>
    <name evidence="9" type="ORF">DF017_24975</name>
</gene>
<keyword evidence="3" id="KW-0547">Nucleotide-binding</keyword>
<keyword evidence="6" id="KW-0482">Metalloprotease</keyword>
<evidence type="ECO:0000259" key="8">
    <source>
        <dbReference type="Pfam" id="PF01434"/>
    </source>
</evidence>
<keyword evidence="5" id="KW-0067">ATP-binding</keyword>
<comment type="caution">
    <text evidence="9">The sequence shown here is derived from an EMBL/GenBank/DDBJ whole genome shotgun (WGS) entry which is preliminary data.</text>
</comment>
<reference evidence="9 10" key="1">
    <citation type="submission" date="2018-08" db="EMBL/GenBank/DDBJ databases">
        <title>Comparative analysis of Burkholderia isolates from Puerto Rico.</title>
        <authorList>
            <person name="Hall C."/>
            <person name="Sahl J."/>
            <person name="Wagner D."/>
        </authorList>
    </citation>
    <scope>NUCLEOTIDE SEQUENCE [LARGE SCALE GENOMIC DNA]</scope>
    <source>
        <strain evidence="9 10">Bp8966</strain>
    </source>
</reference>
<evidence type="ECO:0000256" key="7">
    <source>
        <dbReference type="SAM" id="MobiDB-lite"/>
    </source>
</evidence>
<keyword evidence="6" id="KW-0378">Hydrolase</keyword>
<evidence type="ECO:0000256" key="4">
    <source>
        <dbReference type="ARBA" id="ARBA00022833"/>
    </source>
</evidence>
<dbReference type="EMBL" id="QTPM01000037">
    <property type="protein sequence ID" value="RQY87320.1"/>
    <property type="molecule type" value="Genomic_DNA"/>
</dbReference>
<organism evidence="9 10">
    <name type="scientific">Burkholderia stagnalis</name>
    <dbReference type="NCBI Taxonomy" id="1503054"/>
    <lineage>
        <taxon>Bacteria</taxon>
        <taxon>Pseudomonadati</taxon>
        <taxon>Pseudomonadota</taxon>
        <taxon>Betaproteobacteria</taxon>
        <taxon>Burkholderiales</taxon>
        <taxon>Burkholderiaceae</taxon>
        <taxon>Burkholderia</taxon>
        <taxon>Burkholderia cepacia complex</taxon>
    </lineage>
</organism>
<feature type="domain" description="Peptidase M41" evidence="8">
    <location>
        <begin position="1"/>
        <end position="117"/>
    </location>
</feature>
<dbReference type="SUPFAM" id="SSF140990">
    <property type="entry name" value="FtsH protease domain-like"/>
    <property type="match status" value="1"/>
</dbReference>
<dbReference type="PANTHER" id="PTHR43655">
    <property type="entry name" value="ATP-DEPENDENT PROTEASE"/>
    <property type="match status" value="1"/>
</dbReference>
<protein>
    <submittedName>
        <fullName evidence="9">Cell division protein FtsH</fullName>
    </submittedName>
</protein>
<name>A0ABX9YLE8_9BURK</name>
<dbReference type="Gene3D" id="1.20.58.760">
    <property type="entry name" value="Peptidase M41"/>
    <property type="match status" value="1"/>
</dbReference>
<dbReference type="GO" id="GO:0051301">
    <property type="term" value="P:cell division"/>
    <property type="evidence" value="ECO:0007669"/>
    <property type="project" value="UniProtKB-KW"/>
</dbReference>
<dbReference type="Proteomes" id="UP000281098">
    <property type="component" value="Unassembled WGS sequence"/>
</dbReference>
<keyword evidence="10" id="KW-1185">Reference proteome</keyword>
<dbReference type="Pfam" id="PF01434">
    <property type="entry name" value="Peptidase_M41"/>
    <property type="match status" value="1"/>
</dbReference>
<evidence type="ECO:0000313" key="9">
    <source>
        <dbReference type="EMBL" id="RQY87320.1"/>
    </source>
</evidence>
<proteinExistence type="predicted"/>
<keyword evidence="9" id="KW-0132">Cell division</keyword>
<dbReference type="InterPro" id="IPR037219">
    <property type="entry name" value="Peptidase_M41-like"/>
</dbReference>
<keyword evidence="4" id="KW-0862">Zinc</keyword>
<accession>A0ABX9YLE8</accession>
<keyword evidence="9" id="KW-0131">Cell cycle</keyword>
<keyword evidence="2" id="KW-0479">Metal-binding</keyword>
<evidence type="ECO:0000256" key="3">
    <source>
        <dbReference type="ARBA" id="ARBA00022741"/>
    </source>
</evidence>
<evidence type="ECO:0000256" key="5">
    <source>
        <dbReference type="ARBA" id="ARBA00022840"/>
    </source>
</evidence>
<feature type="compositionally biased region" description="Basic and acidic residues" evidence="7">
    <location>
        <begin position="150"/>
        <end position="166"/>
    </location>
</feature>
<evidence type="ECO:0000256" key="2">
    <source>
        <dbReference type="ARBA" id="ARBA00022723"/>
    </source>
</evidence>
<feature type="region of interest" description="Disordered" evidence="7">
    <location>
        <begin position="119"/>
        <end position="166"/>
    </location>
</feature>
<dbReference type="PANTHER" id="PTHR43655:SF38">
    <property type="entry name" value="ATP-DEPENDENT ZINC METALLOPROTEASE YME1L"/>
    <property type="match status" value="1"/>
</dbReference>
<dbReference type="InterPro" id="IPR000642">
    <property type="entry name" value="Peptidase_M41"/>
</dbReference>
<evidence type="ECO:0000256" key="1">
    <source>
        <dbReference type="ARBA" id="ARBA00001947"/>
    </source>
</evidence>
<sequence>RVAEELVFADVSTGAQNDLERATAMVRHMVTQYGMSESVGLATFDDGPRTGIPGAWHGGEGRCSEHTAQLIDDEVRSLLADAHARVAATLAEHRDALERIARRLLECEVLEHDALQALIAPPPDDAPAQQRAEQPKQGASPAGGCGDATADVHDFMAYDAPRKPDR</sequence>
<comment type="cofactor">
    <cofactor evidence="1">
        <name>Zn(2+)</name>
        <dbReference type="ChEBI" id="CHEBI:29105"/>
    </cofactor>
</comment>
<keyword evidence="6" id="KW-0645">Protease</keyword>
<evidence type="ECO:0000313" key="10">
    <source>
        <dbReference type="Proteomes" id="UP000281098"/>
    </source>
</evidence>
<feature type="non-terminal residue" evidence="9">
    <location>
        <position position="1"/>
    </location>
</feature>